<dbReference type="GO" id="GO:0008270">
    <property type="term" value="F:zinc ion binding"/>
    <property type="evidence" value="ECO:0007669"/>
    <property type="project" value="UniProtKB-KW"/>
</dbReference>
<dbReference type="SUPFAM" id="SSF54236">
    <property type="entry name" value="Ubiquitin-like"/>
    <property type="match status" value="1"/>
</dbReference>
<comment type="caution">
    <text evidence="8">The sequence shown here is derived from an EMBL/GenBank/DDBJ whole genome shotgun (WGS) entry which is preliminary data.</text>
</comment>
<organism evidence="8 9">
    <name type="scientific">Didymodactylos carnosus</name>
    <dbReference type="NCBI Taxonomy" id="1234261"/>
    <lineage>
        <taxon>Eukaryota</taxon>
        <taxon>Metazoa</taxon>
        <taxon>Spiralia</taxon>
        <taxon>Gnathifera</taxon>
        <taxon>Rotifera</taxon>
        <taxon>Eurotatoria</taxon>
        <taxon>Bdelloidea</taxon>
        <taxon>Philodinida</taxon>
        <taxon>Philodinidae</taxon>
        <taxon>Didymodactylos</taxon>
    </lineage>
</organism>
<dbReference type="SUPFAM" id="SSF57850">
    <property type="entry name" value="RING/U-box"/>
    <property type="match status" value="1"/>
</dbReference>
<protein>
    <recommendedName>
        <fullName evidence="10">RING-type E3 ubiquitin transferase</fullName>
    </recommendedName>
</protein>
<feature type="domain" description="RING-type" evidence="6">
    <location>
        <begin position="239"/>
        <end position="283"/>
    </location>
</feature>
<evidence type="ECO:0000256" key="1">
    <source>
        <dbReference type="ARBA" id="ARBA00022723"/>
    </source>
</evidence>
<dbReference type="PANTHER" id="PTHR45969:SF69">
    <property type="entry name" value="FINGER DOMAIN PROTEIN, PUTATIVE (AFU_ORTHOLOGUE AFUA_3G12190)-RELATED"/>
    <property type="match status" value="1"/>
</dbReference>
<dbReference type="EMBL" id="CAJNOK010016652">
    <property type="protein sequence ID" value="CAF1249111.1"/>
    <property type="molecule type" value="Genomic_DNA"/>
</dbReference>
<dbReference type="InterPro" id="IPR029071">
    <property type="entry name" value="Ubiquitin-like_domsf"/>
</dbReference>
<feature type="non-terminal residue" evidence="8">
    <location>
        <position position="1"/>
    </location>
</feature>
<dbReference type="Gene3D" id="3.10.20.90">
    <property type="entry name" value="Phosphatidylinositol 3-kinase Catalytic Subunit, Chain A, domain 1"/>
    <property type="match status" value="1"/>
</dbReference>
<feature type="domain" description="Ubiquitin-like" evidence="5">
    <location>
        <begin position="9"/>
        <end position="85"/>
    </location>
</feature>
<sequence length="287" mass="32376">KTASADKRFQLFIVTARGKTITVHCTKDMIISEVVSLIRNHKDSVLSERFTYCSRQLDDHDQKTLSDYGIQNASTIYGSLSLKGGLKGADETKLIHYPLIVAGESDEQKWRWLTKPGLCLKGKCSNSSCEAHNQMVIMNMGICVFNVITDVSEGTIKCPVCDTFVHPLTCAFYNCEWRWDGLKKSDMINEPPLKVNKTEYASVTNEYHLFDIKGKGEAAMVNWLQLIIHTRPMVDTIKCSICLFPVSSEDKMITKCNHLFHIECLNKWINSGGDMSSNCPNCREGLF</sequence>
<dbReference type="GO" id="GO:0016567">
    <property type="term" value="P:protein ubiquitination"/>
    <property type="evidence" value="ECO:0007669"/>
    <property type="project" value="TreeGrafter"/>
</dbReference>
<dbReference type="PROSITE" id="PS50089">
    <property type="entry name" value="ZF_RING_2"/>
    <property type="match status" value="1"/>
</dbReference>
<evidence type="ECO:0000313" key="7">
    <source>
        <dbReference type="EMBL" id="CAF1249111.1"/>
    </source>
</evidence>
<dbReference type="PROSITE" id="PS50053">
    <property type="entry name" value="UBIQUITIN_2"/>
    <property type="match status" value="1"/>
</dbReference>
<dbReference type="Gene3D" id="3.30.40.10">
    <property type="entry name" value="Zinc/RING finger domain, C3HC4 (zinc finger)"/>
    <property type="match status" value="1"/>
</dbReference>
<dbReference type="InterPro" id="IPR001841">
    <property type="entry name" value="Znf_RING"/>
</dbReference>
<dbReference type="GO" id="GO:0061630">
    <property type="term" value="F:ubiquitin protein ligase activity"/>
    <property type="evidence" value="ECO:0007669"/>
    <property type="project" value="TreeGrafter"/>
</dbReference>
<gene>
    <name evidence="7" type="ORF">OVA965_LOCUS26192</name>
    <name evidence="8" type="ORF">TMI583_LOCUS26931</name>
</gene>
<evidence type="ECO:0000259" key="5">
    <source>
        <dbReference type="PROSITE" id="PS50053"/>
    </source>
</evidence>
<dbReference type="EMBL" id="CAJOBA010038204">
    <property type="protein sequence ID" value="CAF4056811.1"/>
    <property type="molecule type" value="Genomic_DNA"/>
</dbReference>
<evidence type="ECO:0000256" key="2">
    <source>
        <dbReference type="ARBA" id="ARBA00022771"/>
    </source>
</evidence>
<proteinExistence type="predicted"/>
<evidence type="ECO:0000256" key="3">
    <source>
        <dbReference type="ARBA" id="ARBA00022833"/>
    </source>
</evidence>
<dbReference type="InterPro" id="IPR013083">
    <property type="entry name" value="Znf_RING/FYVE/PHD"/>
</dbReference>
<dbReference type="InterPro" id="IPR000626">
    <property type="entry name" value="Ubiquitin-like_dom"/>
</dbReference>
<dbReference type="Proteomes" id="UP000677228">
    <property type="component" value="Unassembled WGS sequence"/>
</dbReference>
<reference evidence="8" key="1">
    <citation type="submission" date="2021-02" db="EMBL/GenBank/DDBJ databases">
        <authorList>
            <person name="Nowell W R."/>
        </authorList>
    </citation>
    <scope>NUCLEOTIDE SEQUENCE</scope>
</reference>
<dbReference type="AlphaFoldDB" id="A0A8S2PMY9"/>
<name>A0A8S2PMY9_9BILA</name>
<dbReference type="Pfam" id="PF13639">
    <property type="entry name" value="zf-RING_2"/>
    <property type="match status" value="1"/>
</dbReference>
<evidence type="ECO:0000313" key="9">
    <source>
        <dbReference type="Proteomes" id="UP000682733"/>
    </source>
</evidence>
<evidence type="ECO:0000313" key="8">
    <source>
        <dbReference type="EMBL" id="CAF4056811.1"/>
    </source>
</evidence>
<keyword evidence="2 4" id="KW-0863">Zinc-finger</keyword>
<accession>A0A8S2PMY9</accession>
<evidence type="ECO:0008006" key="10">
    <source>
        <dbReference type="Google" id="ProtNLM"/>
    </source>
</evidence>
<dbReference type="PANTHER" id="PTHR45969">
    <property type="entry name" value="RING ZINC FINGER PROTEIN-RELATED"/>
    <property type="match status" value="1"/>
</dbReference>
<keyword evidence="1" id="KW-0479">Metal-binding</keyword>
<keyword evidence="3" id="KW-0862">Zinc</keyword>
<dbReference type="SMART" id="SM00184">
    <property type="entry name" value="RING"/>
    <property type="match status" value="1"/>
</dbReference>
<dbReference type="Proteomes" id="UP000682733">
    <property type="component" value="Unassembled WGS sequence"/>
</dbReference>
<evidence type="ECO:0000259" key="6">
    <source>
        <dbReference type="PROSITE" id="PS50089"/>
    </source>
</evidence>
<evidence type="ECO:0000256" key="4">
    <source>
        <dbReference type="PROSITE-ProRule" id="PRU00175"/>
    </source>
</evidence>